<feature type="domain" description="Trichothecene 3-O-acetyltransferase-like N-terminal" evidence="3">
    <location>
        <begin position="23"/>
        <end position="161"/>
    </location>
</feature>
<accession>A0A5N5DI71</accession>
<comment type="caution">
    <text evidence="4">The sequence shown here is derived from an EMBL/GenBank/DDBJ whole genome shotgun (WGS) entry which is preliminary data.</text>
</comment>
<dbReference type="GO" id="GO:0016740">
    <property type="term" value="F:transferase activity"/>
    <property type="evidence" value="ECO:0007669"/>
    <property type="project" value="UniProtKB-KW"/>
</dbReference>
<keyword evidence="5" id="KW-1185">Reference proteome</keyword>
<evidence type="ECO:0000313" key="5">
    <source>
        <dbReference type="Proteomes" id="UP000325902"/>
    </source>
</evidence>
<dbReference type="Pfam" id="PF22664">
    <property type="entry name" value="TRI-like_N"/>
    <property type="match status" value="1"/>
</dbReference>
<dbReference type="OrthoDB" id="1862401at2759"/>
<keyword evidence="2 4" id="KW-0808">Transferase</keyword>
<dbReference type="Proteomes" id="UP000325902">
    <property type="component" value="Unassembled WGS sequence"/>
</dbReference>
<dbReference type="EMBL" id="VCHE01000016">
    <property type="protein sequence ID" value="KAB2577569.1"/>
    <property type="molecule type" value="Genomic_DNA"/>
</dbReference>
<sequence>MGSLQDDSVPVLTPLERIGPKGYLRYVFPFQLPDNYDMEEAARVLRAGYSATKKQLPVLACEAVLDTEWKQAGVMKLKKMADGEIEDIVVKDLRRPGAFPMGYAELKEKGFPVAAFEADVVCRRSVWPTAGERLPISLVQANFIPGGLILSWCILHMVGDGKTFYTWTQVWARECQRAQRADLPPVDLPAALFDDRELLMQSSGRNAGRLEDHPEYTLLPFTPPGAPPKMMATNHRGQVFYLSKAALEALKAEASPANATQPSAQKWISTNDAVSALLWRTVMAVQFPLDRLEGDPVSVFNIAIDGRLRTNPPVHERTLGCFLEYVGIKLPIRRMLKSLNLADIAVEIRKAIQKADKDFTDDVTALIEKLDDVDRLVPTAFLDVPGFNCVQSSWINFALYDLDWGNALGGRIEAVRSPDVGVLNGLQVVLPVLPDGGLEILMGVEESCLHRLMHDPLWTRYAEAR</sequence>
<dbReference type="PANTHER" id="PTHR31623:SF17">
    <property type="entry name" value="F21J9.9"/>
    <property type="match status" value="1"/>
</dbReference>
<proteinExistence type="inferred from homology"/>
<gene>
    <name evidence="4" type="primary">anaAT</name>
    <name evidence="4" type="ORF">DBV05_g3795</name>
</gene>
<dbReference type="Gene3D" id="3.30.559.10">
    <property type="entry name" value="Chloramphenicol acetyltransferase-like domain"/>
    <property type="match status" value="2"/>
</dbReference>
<organism evidence="4 5">
    <name type="scientific">Lasiodiplodia theobromae</name>
    <dbReference type="NCBI Taxonomy" id="45133"/>
    <lineage>
        <taxon>Eukaryota</taxon>
        <taxon>Fungi</taxon>
        <taxon>Dikarya</taxon>
        <taxon>Ascomycota</taxon>
        <taxon>Pezizomycotina</taxon>
        <taxon>Dothideomycetes</taxon>
        <taxon>Dothideomycetes incertae sedis</taxon>
        <taxon>Botryosphaeriales</taxon>
        <taxon>Botryosphaeriaceae</taxon>
        <taxon>Lasiodiplodia</taxon>
    </lineage>
</organism>
<name>A0A5N5DI71_9PEZI</name>
<reference evidence="4 5" key="1">
    <citation type="journal article" date="2019" name="Sci. Rep.">
        <title>A multi-omics analysis of the grapevine pathogen Lasiodiplodia theobromae reveals that temperature affects the expression of virulence- and pathogenicity-related genes.</title>
        <authorList>
            <person name="Felix C."/>
            <person name="Meneses R."/>
            <person name="Goncalves M.F.M."/>
            <person name="Tilleman L."/>
            <person name="Duarte A.S."/>
            <person name="Jorrin-Novo J.V."/>
            <person name="Van de Peer Y."/>
            <person name="Deforce D."/>
            <person name="Van Nieuwerburgh F."/>
            <person name="Esteves A.C."/>
            <person name="Alves A."/>
        </authorList>
    </citation>
    <scope>NUCLEOTIDE SEQUENCE [LARGE SCALE GENOMIC DNA]</scope>
    <source>
        <strain evidence="4 5">LA-SOL3</strain>
    </source>
</reference>
<dbReference type="InterPro" id="IPR054710">
    <property type="entry name" value="Tri101-like_N"/>
</dbReference>
<evidence type="ECO:0000256" key="1">
    <source>
        <dbReference type="ARBA" id="ARBA00009861"/>
    </source>
</evidence>
<comment type="similarity">
    <text evidence="1">Belongs to the plant acyltransferase family.</text>
</comment>
<dbReference type="AlphaFoldDB" id="A0A5N5DI71"/>
<dbReference type="InterPro" id="IPR023213">
    <property type="entry name" value="CAT-like_dom_sf"/>
</dbReference>
<dbReference type="SUPFAM" id="SSF52777">
    <property type="entry name" value="CoA-dependent acyltransferases"/>
    <property type="match status" value="1"/>
</dbReference>
<evidence type="ECO:0000259" key="3">
    <source>
        <dbReference type="Pfam" id="PF22664"/>
    </source>
</evidence>
<evidence type="ECO:0000256" key="2">
    <source>
        <dbReference type="ARBA" id="ARBA00022679"/>
    </source>
</evidence>
<dbReference type="PANTHER" id="PTHR31623">
    <property type="entry name" value="F21J9.9"/>
    <property type="match status" value="1"/>
</dbReference>
<evidence type="ECO:0000313" key="4">
    <source>
        <dbReference type="EMBL" id="KAB2577569.1"/>
    </source>
</evidence>
<protein>
    <submittedName>
        <fullName evidence="4">O-acetyltransferase ANAat</fullName>
    </submittedName>
</protein>